<protein>
    <submittedName>
        <fullName evidence="2">Uncharacterized protein</fullName>
    </submittedName>
</protein>
<dbReference type="EMBL" id="BMSA01000067">
    <property type="protein sequence ID" value="GGU00469.1"/>
    <property type="molecule type" value="Genomic_DNA"/>
</dbReference>
<sequence>MKKAQVTDLGLLLAGDGTAAEPARKAVAEFAASVACGGRPTGLSRVGGRRGSALSFEFTDRRGQCEAQGEGGRESASTCQNDISGATT</sequence>
<accession>A0A918HRF4</accession>
<name>A0A918HRF4_9ACTN</name>
<dbReference type="AlphaFoldDB" id="A0A918HRF4"/>
<comment type="caution">
    <text evidence="2">The sequence shown here is derived from an EMBL/GenBank/DDBJ whole genome shotgun (WGS) entry which is preliminary data.</text>
</comment>
<reference evidence="2" key="2">
    <citation type="submission" date="2020-09" db="EMBL/GenBank/DDBJ databases">
        <authorList>
            <person name="Sun Q."/>
            <person name="Ohkuma M."/>
        </authorList>
    </citation>
    <scope>NUCLEOTIDE SEQUENCE</scope>
    <source>
        <strain evidence="2">JCM 4125</strain>
    </source>
</reference>
<organism evidence="2 3">
    <name type="scientific">Streptomyces phaeofaciens</name>
    <dbReference type="NCBI Taxonomy" id="68254"/>
    <lineage>
        <taxon>Bacteria</taxon>
        <taxon>Bacillati</taxon>
        <taxon>Actinomycetota</taxon>
        <taxon>Actinomycetes</taxon>
        <taxon>Kitasatosporales</taxon>
        <taxon>Streptomycetaceae</taxon>
        <taxon>Streptomyces</taxon>
    </lineage>
</organism>
<evidence type="ECO:0000313" key="3">
    <source>
        <dbReference type="Proteomes" id="UP000646776"/>
    </source>
</evidence>
<keyword evidence="3" id="KW-1185">Reference proteome</keyword>
<feature type="compositionally biased region" description="Polar residues" evidence="1">
    <location>
        <begin position="75"/>
        <end position="88"/>
    </location>
</feature>
<evidence type="ECO:0000256" key="1">
    <source>
        <dbReference type="SAM" id="MobiDB-lite"/>
    </source>
</evidence>
<evidence type="ECO:0000313" key="2">
    <source>
        <dbReference type="EMBL" id="GGU00469.1"/>
    </source>
</evidence>
<proteinExistence type="predicted"/>
<gene>
    <name evidence="2" type="ORF">GCM10010226_91700</name>
</gene>
<reference evidence="2" key="1">
    <citation type="journal article" date="2014" name="Int. J. Syst. Evol. Microbiol.">
        <title>Complete genome sequence of Corynebacterium casei LMG S-19264T (=DSM 44701T), isolated from a smear-ripened cheese.</title>
        <authorList>
            <consortium name="US DOE Joint Genome Institute (JGI-PGF)"/>
            <person name="Walter F."/>
            <person name="Albersmeier A."/>
            <person name="Kalinowski J."/>
            <person name="Ruckert C."/>
        </authorList>
    </citation>
    <scope>NUCLEOTIDE SEQUENCE</scope>
    <source>
        <strain evidence="2">JCM 4125</strain>
    </source>
</reference>
<feature type="region of interest" description="Disordered" evidence="1">
    <location>
        <begin position="64"/>
        <end position="88"/>
    </location>
</feature>
<dbReference type="Proteomes" id="UP000646776">
    <property type="component" value="Unassembled WGS sequence"/>
</dbReference>